<feature type="region of interest" description="Disordered" evidence="1">
    <location>
        <begin position="387"/>
        <end position="410"/>
    </location>
</feature>
<keyword evidence="3" id="KW-1185">Reference proteome</keyword>
<gene>
    <name evidence="2" type="ORF">PCOR1329_LOCUS28657</name>
</gene>
<feature type="compositionally biased region" description="Basic residues" evidence="1">
    <location>
        <begin position="341"/>
        <end position="359"/>
    </location>
</feature>
<dbReference type="Gene3D" id="2.130.10.30">
    <property type="entry name" value="Regulator of chromosome condensation 1/beta-lactamase-inhibitor protein II"/>
    <property type="match status" value="1"/>
</dbReference>
<feature type="compositionally biased region" description="Low complexity" evidence="1">
    <location>
        <begin position="260"/>
        <end position="269"/>
    </location>
</feature>
<feature type="compositionally biased region" description="Polar residues" evidence="1">
    <location>
        <begin position="395"/>
        <end position="410"/>
    </location>
</feature>
<dbReference type="InterPro" id="IPR009091">
    <property type="entry name" value="RCC1/BLIP-II"/>
</dbReference>
<feature type="region of interest" description="Disordered" evidence="1">
    <location>
        <begin position="1"/>
        <end position="36"/>
    </location>
</feature>
<feature type="non-terminal residue" evidence="2">
    <location>
        <position position="410"/>
    </location>
</feature>
<dbReference type="Proteomes" id="UP001189429">
    <property type="component" value="Unassembled WGS sequence"/>
</dbReference>
<sequence>AAPPARPGAAAGAPPAGGSHGGRPSPRHSSCRRGGGRAPAGAFSLASHALGAAAGACVAACGGHGDGSAVACGDKVFGQCDVPALAAGGWKRPHGPAPERRRRRGLPAAGILSVCASSRRWWGGLTFAQVAAGGGYAALLESDGSAVACGLNREVQCDLLALVGGLAYAAHLLPALLLQASPDGDPVRFLTFSEAERCRVGAGPSAVLTDVCGQLAAEHRAGRPGPRDPWRGRCGLARWPMAGCSAAPWPGRRSAAPCAPGLPGGAAAPRKSADSDRKTGPGKVVRTSWGPRPPRIGAAGCLGRELRAGRGTAGAPGCAQAATPLQAAPHGPQQAPPPPSRRGRRGAPRRRLWARQPRPRARAAVAGGACAACLLPAFLAAARWPCSPGAGRRSSLASEGARSQTPSSGE</sequence>
<protein>
    <submittedName>
        <fullName evidence="2">Uncharacterized protein</fullName>
    </submittedName>
</protein>
<accession>A0ABN9SCW3</accession>
<dbReference type="SUPFAM" id="SSF50985">
    <property type="entry name" value="RCC1/BLIP-II"/>
    <property type="match status" value="1"/>
</dbReference>
<evidence type="ECO:0000256" key="1">
    <source>
        <dbReference type="SAM" id="MobiDB-lite"/>
    </source>
</evidence>
<organism evidence="2 3">
    <name type="scientific">Prorocentrum cordatum</name>
    <dbReference type="NCBI Taxonomy" id="2364126"/>
    <lineage>
        <taxon>Eukaryota</taxon>
        <taxon>Sar</taxon>
        <taxon>Alveolata</taxon>
        <taxon>Dinophyceae</taxon>
        <taxon>Prorocentrales</taxon>
        <taxon>Prorocentraceae</taxon>
        <taxon>Prorocentrum</taxon>
    </lineage>
</organism>
<reference evidence="2" key="1">
    <citation type="submission" date="2023-10" db="EMBL/GenBank/DDBJ databases">
        <authorList>
            <person name="Chen Y."/>
            <person name="Shah S."/>
            <person name="Dougan E. K."/>
            <person name="Thang M."/>
            <person name="Chan C."/>
        </authorList>
    </citation>
    <scope>NUCLEOTIDE SEQUENCE [LARGE SCALE GENOMIC DNA]</scope>
</reference>
<evidence type="ECO:0000313" key="2">
    <source>
        <dbReference type="EMBL" id="CAK0829847.1"/>
    </source>
</evidence>
<feature type="region of interest" description="Disordered" evidence="1">
    <location>
        <begin position="260"/>
        <end position="292"/>
    </location>
</feature>
<proteinExistence type="predicted"/>
<evidence type="ECO:0000313" key="3">
    <source>
        <dbReference type="Proteomes" id="UP001189429"/>
    </source>
</evidence>
<feature type="compositionally biased region" description="Low complexity" evidence="1">
    <location>
        <begin position="7"/>
        <end position="24"/>
    </location>
</feature>
<dbReference type="EMBL" id="CAUYUJ010010615">
    <property type="protein sequence ID" value="CAK0829847.1"/>
    <property type="molecule type" value="Genomic_DNA"/>
</dbReference>
<feature type="non-terminal residue" evidence="2">
    <location>
        <position position="1"/>
    </location>
</feature>
<feature type="compositionally biased region" description="Basic residues" evidence="1">
    <location>
        <begin position="25"/>
        <end position="35"/>
    </location>
</feature>
<comment type="caution">
    <text evidence="2">The sequence shown here is derived from an EMBL/GenBank/DDBJ whole genome shotgun (WGS) entry which is preliminary data.</text>
</comment>
<feature type="compositionally biased region" description="Low complexity" evidence="1">
    <location>
        <begin position="324"/>
        <end position="333"/>
    </location>
</feature>
<feature type="region of interest" description="Disordered" evidence="1">
    <location>
        <begin position="312"/>
        <end position="359"/>
    </location>
</feature>
<name>A0ABN9SCW3_9DINO</name>